<evidence type="ECO:0000256" key="10">
    <source>
        <dbReference type="SAM" id="MobiDB-lite"/>
    </source>
</evidence>
<keyword evidence="4" id="KW-0460">Magnesium</keyword>
<feature type="region of interest" description="Disordered" evidence="10">
    <location>
        <begin position="404"/>
        <end position="477"/>
    </location>
</feature>
<proteinExistence type="inferred from homology"/>
<reference evidence="11 12" key="1">
    <citation type="journal article" date="2024" name="Nat. Commun.">
        <title>Phylogenomics reveals the evolutionary origins of lichenization in chlorophyte algae.</title>
        <authorList>
            <person name="Puginier C."/>
            <person name="Libourel C."/>
            <person name="Otte J."/>
            <person name="Skaloud P."/>
            <person name="Haon M."/>
            <person name="Grisel S."/>
            <person name="Petersen M."/>
            <person name="Berrin J.G."/>
            <person name="Delaux P.M."/>
            <person name="Dal Grande F."/>
            <person name="Keller J."/>
        </authorList>
    </citation>
    <scope>NUCLEOTIDE SEQUENCE [LARGE SCALE GENOMIC DNA]</scope>
    <source>
        <strain evidence="11 12">SAG 216-7</strain>
    </source>
</reference>
<feature type="active site" evidence="9">
    <location>
        <position position="802"/>
    </location>
</feature>
<dbReference type="PRINTS" id="PR00150">
    <property type="entry name" value="PEPCARBXLASE"/>
</dbReference>
<dbReference type="InterPro" id="IPR033129">
    <property type="entry name" value="PEPCASE_His_AS"/>
</dbReference>
<dbReference type="EC" id="4.1.1.31" evidence="3"/>
<evidence type="ECO:0000256" key="5">
    <source>
        <dbReference type="ARBA" id="ARBA00023239"/>
    </source>
</evidence>
<accession>A0ABR2YHP1</accession>
<dbReference type="EMBL" id="JALJOT010000011">
    <property type="protein sequence ID" value="KAK9905656.1"/>
    <property type="molecule type" value="Genomic_DNA"/>
</dbReference>
<evidence type="ECO:0000256" key="3">
    <source>
        <dbReference type="ARBA" id="ARBA00012305"/>
    </source>
</evidence>
<dbReference type="PANTHER" id="PTHR30523">
    <property type="entry name" value="PHOSPHOENOLPYRUVATE CARBOXYLASE"/>
    <property type="match status" value="1"/>
</dbReference>
<dbReference type="HAMAP" id="MF_00595">
    <property type="entry name" value="PEPcase_type1"/>
    <property type="match status" value="1"/>
</dbReference>
<comment type="catalytic activity">
    <reaction evidence="7">
        <text>oxaloacetate + phosphate = phosphoenolpyruvate + hydrogencarbonate</text>
        <dbReference type="Rhea" id="RHEA:28370"/>
        <dbReference type="ChEBI" id="CHEBI:16452"/>
        <dbReference type="ChEBI" id="CHEBI:17544"/>
        <dbReference type="ChEBI" id="CHEBI:43474"/>
        <dbReference type="ChEBI" id="CHEBI:58702"/>
        <dbReference type="EC" id="4.1.1.31"/>
    </reaction>
</comment>
<keyword evidence="12" id="KW-1185">Reference proteome</keyword>
<evidence type="ECO:0000256" key="9">
    <source>
        <dbReference type="PROSITE-ProRule" id="PRU10112"/>
    </source>
</evidence>
<comment type="cofactor">
    <cofactor evidence="1">
        <name>Mg(2+)</name>
        <dbReference type="ChEBI" id="CHEBI:18420"/>
    </cofactor>
</comment>
<feature type="region of interest" description="Disordered" evidence="10">
    <location>
        <begin position="325"/>
        <end position="355"/>
    </location>
</feature>
<dbReference type="PANTHER" id="PTHR30523:SF6">
    <property type="entry name" value="PHOSPHOENOLPYRUVATE CARBOXYLASE"/>
    <property type="match status" value="1"/>
</dbReference>
<dbReference type="Gene3D" id="1.20.1440.90">
    <property type="entry name" value="Phosphoenolpyruvate/pyruvate domain"/>
    <property type="match status" value="2"/>
</dbReference>
<comment type="caution">
    <text evidence="11">The sequence shown here is derived from an EMBL/GenBank/DDBJ whole genome shotgun (WGS) entry which is preliminary data.</text>
</comment>
<evidence type="ECO:0000313" key="11">
    <source>
        <dbReference type="EMBL" id="KAK9905656.1"/>
    </source>
</evidence>
<keyword evidence="6" id="KW-0120">Carbon dioxide fixation</keyword>
<keyword evidence="5" id="KW-0456">Lyase</keyword>
<feature type="active site" evidence="8">
    <location>
        <position position="155"/>
    </location>
</feature>
<evidence type="ECO:0000256" key="7">
    <source>
        <dbReference type="ARBA" id="ARBA00048995"/>
    </source>
</evidence>
<evidence type="ECO:0000313" key="12">
    <source>
        <dbReference type="Proteomes" id="UP001491310"/>
    </source>
</evidence>
<dbReference type="PROSITE" id="PS00781">
    <property type="entry name" value="PEPCASE_1"/>
    <property type="match status" value="1"/>
</dbReference>
<evidence type="ECO:0000256" key="8">
    <source>
        <dbReference type="PROSITE-ProRule" id="PRU10111"/>
    </source>
</evidence>
<sequence>MEAFEDFHFAVEYPLAPLEEDCKLLGSLLDDCLRIEVGDHLFSKLETVRTLAHCASSLSQKGDKEASSFLSERMADELKGLPLDEAVPLTRACGHFLTLTQIAETHHSVRTSRIEGVATKTFDEVFGQLISQGWTQDQLFEAVCKQRTEVVLTAHPTQVNRRTLQYKHTRIAALLAQNDRPDTTQEEKENTIADIVREITSLWQTDELRRHKPTPVDEARGGLHIVEQSLWAAVPTFLRRLSAALKKHTGRELPIGPAPLNFGSWMGGDRDGNPNVTASVTHKVACLARWMAADLYLREVDVLRFELSQVHASDEVWRMAKEITESQHAQGDGHAAGPTAGHGDQATPGAPLRSYLRSGGSFAAASEGDLAAKMRVTHRFEPQRQMDGHDTTHDPAGMPIPPGMGPFILQSDGQRMEVGSPPSELIWSPTAGDTHRGSLDLSAPHTPMRGASSGDLSSASSPSLANGNGSSASLRASSSADFRQQAFEASAQKSALSETLSWRLDRHGQPVSPDTIKKRGQKAARYHKTSIDALLHPRHHGATPYRIVLGDVRQKLVNTRKRMEDILQGALQSNDEDEWYETTDALAQPLLSCYWSLWECGSGIVAEGRLLDLLRRLSCFGLGLMKMDLRQESSRHTDALAAVTKYLGVGDYSSWSEDERIAWLVQELESKRPLIPPSMPMTGEVKEVIDTLKVAAEVGPESVSAYVISMATHASDVLAVELLKREAWLMAAADRTSSRHKEAQPLPLVPLRVVPLFETLDDLDNAGAALKRLIQLPWYRKHLRELHGDHQEVMLGYSDSGKDAGRLAAAWALYKCQEQLVQVCKEAGVQLTLFHGRGGTVGRGGGPSHLAIQSQPPGSVQGSLRITEQGEMVQTKFGIPAVAGRQMEVLSTAVLLATLSPPKPPRKSEWRGLMDQLSKISCEAYRSFVFQHPDFVPYFRAATPEEELANLNIGSRPARRKTGGGVETLRAIPWIFAWTQTRLVLPAWLGVGTAVQTLSAQGKKADLREMYQEWPFFQSTMDLIEMILAKADMRIAQLYDEQLVHDPAQRALGATIRERFLATVQAVLQVTGHQHLCQNNPTLRRLIEMRNPFIDPINILQVEILRRLREDPEDQGLRDALLVTINGIAAGMRNTG</sequence>
<name>A0ABR2YHP1_9CHLO</name>
<dbReference type="Pfam" id="PF00311">
    <property type="entry name" value="PEPcase"/>
    <property type="match status" value="2"/>
</dbReference>
<dbReference type="InterPro" id="IPR018129">
    <property type="entry name" value="PEP_COase_Lys_AS"/>
</dbReference>
<evidence type="ECO:0000256" key="1">
    <source>
        <dbReference type="ARBA" id="ARBA00001946"/>
    </source>
</evidence>
<comment type="similarity">
    <text evidence="2">Belongs to the PEPCase type 1 family.</text>
</comment>
<dbReference type="InterPro" id="IPR015813">
    <property type="entry name" value="Pyrv/PenolPyrv_kinase-like_dom"/>
</dbReference>
<dbReference type="InterPro" id="IPR021135">
    <property type="entry name" value="PEP_COase"/>
</dbReference>
<evidence type="ECO:0000256" key="4">
    <source>
        <dbReference type="ARBA" id="ARBA00022842"/>
    </source>
</evidence>
<evidence type="ECO:0000256" key="2">
    <source>
        <dbReference type="ARBA" id="ARBA00008346"/>
    </source>
</evidence>
<protein>
    <recommendedName>
        <fullName evidence="3">phosphoenolpyruvate carboxylase</fullName>
        <ecNumber evidence="3">4.1.1.31</ecNumber>
    </recommendedName>
</protein>
<gene>
    <name evidence="11" type="ORF">WJX75_003995</name>
</gene>
<dbReference type="Proteomes" id="UP001491310">
    <property type="component" value="Unassembled WGS sequence"/>
</dbReference>
<dbReference type="PROSITE" id="PS00393">
    <property type="entry name" value="PEPCASE_2"/>
    <property type="match status" value="1"/>
</dbReference>
<dbReference type="InterPro" id="IPR022805">
    <property type="entry name" value="PEP_COase_bac/pln-type"/>
</dbReference>
<evidence type="ECO:0000256" key="6">
    <source>
        <dbReference type="ARBA" id="ARBA00023300"/>
    </source>
</evidence>
<organism evidence="11 12">
    <name type="scientific">Coccomyxa subellipsoidea</name>
    <dbReference type="NCBI Taxonomy" id="248742"/>
    <lineage>
        <taxon>Eukaryota</taxon>
        <taxon>Viridiplantae</taxon>
        <taxon>Chlorophyta</taxon>
        <taxon>core chlorophytes</taxon>
        <taxon>Trebouxiophyceae</taxon>
        <taxon>Trebouxiophyceae incertae sedis</taxon>
        <taxon>Coccomyxaceae</taxon>
        <taxon>Coccomyxa</taxon>
    </lineage>
</organism>
<dbReference type="SUPFAM" id="SSF51621">
    <property type="entry name" value="Phosphoenolpyruvate/pyruvate domain"/>
    <property type="match status" value="2"/>
</dbReference>
<feature type="compositionally biased region" description="Low complexity" evidence="10">
    <location>
        <begin position="450"/>
        <end position="477"/>
    </location>
</feature>